<dbReference type="InterPro" id="IPR012318">
    <property type="entry name" value="HTH_CRP"/>
</dbReference>
<dbReference type="PROSITE" id="PS51063">
    <property type="entry name" value="HTH_CRP_2"/>
    <property type="match status" value="1"/>
</dbReference>
<dbReference type="EMBL" id="FOJX01000003">
    <property type="protein sequence ID" value="SFA90723.1"/>
    <property type="molecule type" value="Genomic_DNA"/>
</dbReference>
<dbReference type="PRINTS" id="PR00034">
    <property type="entry name" value="HTHCRP"/>
</dbReference>
<evidence type="ECO:0000313" key="5">
    <source>
        <dbReference type="EMBL" id="SFA90723.1"/>
    </source>
</evidence>
<dbReference type="Proteomes" id="UP000183843">
    <property type="component" value="Unassembled WGS sequence"/>
</dbReference>
<dbReference type="InterPro" id="IPR036388">
    <property type="entry name" value="WH-like_DNA-bd_sf"/>
</dbReference>
<name>A0A1I0WRY2_SELRU</name>
<dbReference type="CDD" id="cd00092">
    <property type="entry name" value="HTH_CRP"/>
    <property type="match status" value="1"/>
</dbReference>
<dbReference type="GO" id="GO:0003677">
    <property type="term" value="F:DNA binding"/>
    <property type="evidence" value="ECO:0007669"/>
    <property type="project" value="UniProtKB-KW"/>
</dbReference>
<gene>
    <name evidence="5" type="ORF">SAMN05216587_103195</name>
</gene>
<dbReference type="Pfam" id="PF00027">
    <property type="entry name" value="cNMP_binding"/>
    <property type="match status" value="1"/>
</dbReference>
<keyword evidence="1" id="KW-0805">Transcription regulation</keyword>
<dbReference type="InterPro" id="IPR000595">
    <property type="entry name" value="cNMP-bd_dom"/>
</dbReference>
<keyword evidence="2" id="KW-0238">DNA-binding</keyword>
<evidence type="ECO:0000259" key="4">
    <source>
        <dbReference type="PROSITE" id="PS51063"/>
    </source>
</evidence>
<organism evidence="5 6">
    <name type="scientific">Selenomonas ruminantium</name>
    <dbReference type="NCBI Taxonomy" id="971"/>
    <lineage>
        <taxon>Bacteria</taxon>
        <taxon>Bacillati</taxon>
        <taxon>Bacillota</taxon>
        <taxon>Negativicutes</taxon>
        <taxon>Selenomonadales</taxon>
        <taxon>Selenomonadaceae</taxon>
        <taxon>Selenomonas</taxon>
    </lineage>
</organism>
<dbReference type="Pfam" id="PF13545">
    <property type="entry name" value="HTH_Crp_2"/>
    <property type="match status" value="1"/>
</dbReference>
<keyword evidence="3" id="KW-0804">Transcription</keyword>
<evidence type="ECO:0000313" key="6">
    <source>
        <dbReference type="Proteomes" id="UP000183843"/>
    </source>
</evidence>
<sequence>MASKSSMMDLFIQHFDFWAQLSAAEKELLMEGTQLVRYPKGTHVHQGTLDCIGVHLLKKGQLRVYTMSEDGREVTLYRLFADDVGILSAPCVLESLTFDVHVDAEEDTEALLIKSPTFRKLSDGNINVRCYGYQMATSRLSDMLWKMQQVLFFSADRRLAIFLLEESAKNGADEIHLTHEQIARYMGTAREVVSRLVKYFNQEGFIKNSRGCIKIIDREALSDLAGEKEE</sequence>
<dbReference type="InterPro" id="IPR014710">
    <property type="entry name" value="RmlC-like_jellyroll"/>
</dbReference>
<dbReference type="SUPFAM" id="SSF51206">
    <property type="entry name" value="cAMP-binding domain-like"/>
    <property type="match status" value="1"/>
</dbReference>
<dbReference type="CDD" id="cd00038">
    <property type="entry name" value="CAP_ED"/>
    <property type="match status" value="1"/>
</dbReference>
<dbReference type="Gene3D" id="2.60.120.10">
    <property type="entry name" value="Jelly Rolls"/>
    <property type="match status" value="1"/>
</dbReference>
<protein>
    <submittedName>
        <fullName evidence="5">CRP/FNR family transcriptional regulator, anaerobic regulatory protein</fullName>
    </submittedName>
</protein>
<dbReference type="InterPro" id="IPR036390">
    <property type="entry name" value="WH_DNA-bd_sf"/>
</dbReference>
<accession>A0A1I0WRY2</accession>
<feature type="domain" description="HTH crp-type" evidence="4">
    <location>
        <begin position="153"/>
        <end position="219"/>
    </location>
</feature>
<evidence type="ECO:0000256" key="2">
    <source>
        <dbReference type="ARBA" id="ARBA00023125"/>
    </source>
</evidence>
<dbReference type="SMART" id="SM00419">
    <property type="entry name" value="HTH_CRP"/>
    <property type="match status" value="1"/>
</dbReference>
<evidence type="ECO:0000256" key="1">
    <source>
        <dbReference type="ARBA" id="ARBA00023015"/>
    </source>
</evidence>
<dbReference type="InterPro" id="IPR018490">
    <property type="entry name" value="cNMP-bd_dom_sf"/>
</dbReference>
<evidence type="ECO:0000256" key="3">
    <source>
        <dbReference type="ARBA" id="ARBA00023163"/>
    </source>
</evidence>
<dbReference type="GO" id="GO:0006355">
    <property type="term" value="P:regulation of DNA-templated transcription"/>
    <property type="evidence" value="ECO:0007669"/>
    <property type="project" value="InterPro"/>
</dbReference>
<dbReference type="SUPFAM" id="SSF46785">
    <property type="entry name" value="Winged helix' DNA-binding domain"/>
    <property type="match status" value="1"/>
</dbReference>
<reference evidence="5 6" key="1">
    <citation type="submission" date="2016-10" db="EMBL/GenBank/DDBJ databases">
        <authorList>
            <person name="de Groot N.N."/>
        </authorList>
    </citation>
    <scope>NUCLEOTIDE SEQUENCE [LARGE SCALE GENOMIC DNA]</scope>
    <source>
        <strain evidence="5 6">L14</strain>
    </source>
</reference>
<proteinExistence type="predicted"/>
<dbReference type="AlphaFoldDB" id="A0A1I0WRY2"/>
<dbReference type="Gene3D" id="1.10.10.10">
    <property type="entry name" value="Winged helix-like DNA-binding domain superfamily/Winged helix DNA-binding domain"/>
    <property type="match status" value="1"/>
</dbReference>